<feature type="non-terminal residue" evidence="1">
    <location>
        <position position="71"/>
    </location>
</feature>
<evidence type="ECO:0000313" key="1">
    <source>
        <dbReference type="EMBL" id="PIO52754.1"/>
    </source>
</evidence>
<sequence length="71" mass="7584">DCLQSLRGDQSSSTPNICPLDDCSCGPPCSEISYLTTASVSKFPAEGYFVATDPVESVTGSCDRQNEIFDK</sequence>
<proteinExistence type="predicted"/>
<dbReference type="EMBL" id="KZ426904">
    <property type="protein sequence ID" value="PIO52754.1"/>
    <property type="molecule type" value="Genomic_DNA"/>
</dbReference>
<dbReference type="AlphaFoldDB" id="A0A2G9T464"/>
<organism evidence="1 2">
    <name type="scientific">Teladorsagia circumcincta</name>
    <name type="common">Brown stomach worm</name>
    <name type="synonym">Ostertagia circumcincta</name>
    <dbReference type="NCBI Taxonomy" id="45464"/>
    <lineage>
        <taxon>Eukaryota</taxon>
        <taxon>Metazoa</taxon>
        <taxon>Ecdysozoa</taxon>
        <taxon>Nematoda</taxon>
        <taxon>Chromadorea</taxon>
        <taxon>Rhabditida</taxon>
        <taxon>Rhabditina</taxon>
        <taxon>Rhabditomorpha</taxon>
        <taxon>Strongyloidea</taxon>
        <taxon>Trichostrongylidae</taxon>
        <taxon>Teladorsagia</taxon>
    </lineage>
</organism>
<keyword evidence="2" id="KW-1185">Reference proteome</keyword>
<gene>
    <name evidence="1" type="ORF">TELCIR_25937</name>
</gene>
<accession>A0A2G9T464</accession>
<reference evidence="1 2" key="1">
    <citation type="submission" date="2015-09" db="EMBL/GenBank/DDBJ databases">
        <title>Draft genome of the parasitic nematode Teladorsagia circumcincta isolate WARC Sus (inbred).</title>
        <authorList>
            <person name="Mitreva M."/>
        </authorList>
    </citation>
    <scope>NUCLEOTIDE SEQUENCE [LARGE SCALE GENOMIC DNA]</scope>
    <source>
        <strain evidence="1 2">S</strain>
    </source>
</reference>
<evidence type="ECO:0000313" key="2">
    <source>
        <dbReference type="Proteomes" id="UP000230423"/>
    </source>
</evidence>
<dbReference type="Proteomes" id="UP000230423">
    <property type="component" value="Unassembled WGS sequence"/>
</dbReference>
<feature type="non-terminal residue" evidence="1">
    <location>
        <position position="1"/>
    </location>
</feature>
<name>A0A2G9T464_TELCI</name>
<dbReference type="OrthoDB" id="5860923at2759"/>
<protein>
    <submittedName>
        <fullName evidence="1">Uncharacterized protein</fullName>
    </submittedName>
</protein>